<dbReference type="GO" id="GO:0000712">
    <property type="term" value="P:resolution of meiotic recombination intermediates"/>
    <property type="evidence" value="ECO:0007669"/>
    <property type="project" value="TreeGrafter"/>
</dbReference>
<evidence type="ECO:0000256" key="1">
    <source>
        <dbReference type="ARBA" id="ARBA00000185"/>
    </source>
</evidence>
<comment type="cofactor">
    <cofactor evidence="2">
        <name>Mg(2+)</name>
        <dbReference type="ChEBI" id="CHEBI:18420"/>
    </cofactor>
</comment>
<evidence type="ECO:0000313" key="9">
    <source>
        <dbReference type="Proteomes" id="UP001432027"/>
    </source>
</evidence>
<keyword evidence="6" id="KW-0413">Isomerase</keyword>
<dbReference type="InterPro" id="IPR036890">
    <property type="entry name" value="HATPase_C_sf"/>
</dbReference>
<comment type="catalytic activity">
    <reaction evidence="1">
        <text>ATP-dependent breakage, passage and rejoining of double-stranded DNA.</text>
        <dbReference type="EC" id="5.6.2.2"/>
    </reaction>
</comment>
<dbReference type="InterPro" id="IPR003594">
    <property type="entry name" value="HATPase_dom"/>
</dbReference>
<dbReference type="Pfam" id="PF02518">
    <property type="entry name" value="HATPase_c"/>
    <property type="match status" value="1"/>
</dbReference>
<reference evidence="8" key="1">
    <citation type="submission" date="2023-10" db="EMBL/GenBank/DDBJ databases">
        <title>Genome assembly of Pristionchus species.</title>
        <authorList>
            <person name="Yoshida K."/>
            <person name="Sommer R.J."/>
        </authorList>
    </citation>
    <scope>NUCLEOTIDE SEQUENCE</scope>
    <source>
        <strain evidence="8">RS0144</strain>
    </source>
</reference>
<dbReference type="GO" id="GO:0005634">
    <property type="term" value="C:nucleus"/>
    <property type="evidence" value="ECO:0007669"/>
    <property type="project" value="TreeGrafter"/>
</dbReference>
<dbReference type="Gene3D" id="3.30.565.10">
    <property type="entry name" value="Histidine kinase-like ATPase, C-terminal domain"/>
    <property type="match status" value="1"/>
</dbReference>
<dbReference type="InterPro" id="IPR050634">
    <property type="entry name" value="DNA_Topoisomerase_II"/>
</dbReference>
<dbReference type="GO" id="GO:0003918">
    <property type="term" value="F:DNA topoisomerase type II (double strand cut, ATP-hydrolyzing) activity"/>
    <property type="evidence" value="ECO:0007669"/>
    <property type="project" value="UniProtKB-EC"/>
</dbReference>
<dbReference type="Proteomes" id="UP001432027">
    <property type="component" value="Unassembled WGS sequence"/>
</dbReference>
<keyword evidence="4" id="KW-0799">Topoisomerase</keyword>
<keyword evidence="9" id="KW-1185">Reference proteome</keyword>
<comment type="caution">
    <text evidence="8">The sequence shown here is derived from an EMBL/GenBank/DDBJ whole genome shotgun (WGS) entry which is preliminary data.</text>
</comment>
<evidence type="ECO:0000256" key="4">
    <source>
        <dbReference type="ARBA" id="ARBA00023029"/>
    </source>
</evidence>
<feature type="non-terminal residue" evidence="8">
    <location>
        <position position="1"/>
    </location>
</feature>
<organism evidence="8 9">
    <name type="scientific">Pristionchus entomophagus</name>
    <dbReference type="NCBI Taxonomy" id="358040"/>
    <lineage>
        <taxon>Eukaryota</taxon>
        <taxon>Metazoa</taxon>
        <taxon>Ecdysozoa</taxon>
        <taxon>Nematoda</taxon>
        <taxon>Chromadorea</taxon>
        <taxon>Rhabditida</taxon>
        <taxon>Rhabditina</taxon>
        <taxon>Diplogasteromorpha</taxon>
        <taxon>Diplogasteroidea</taxon>
        <taxon>Neodiplogasteridae</taxon>
        <taxon>Pristionchus</taxon>
    </lineage>
</organism>
<dbReference type="PANTHER" id="PTHR10169">
    <property type="entry name" value="DNA TOPOISOMERASE/GYRASE"/>
    <property type="match status" value="1"/>
</dbReference>
<dbReference type="AlphaFoldDB" id="A0AAV5T7T7"/>
<evidence type="ECO:0000256" key="3">
    <source>
        <dbReference type="ARBA" id="ARBA00012895"/>
    </source>
</evidence>
<dbReference type="EMBL" id="BTSX01000003">
    <property type="protein sequence ID" value="GMS90997.1"/>
    <property type="molecule type" value="Genomic_DNA"/>
</dbReference>
<name>A0AAV5T7T7_9BILA</name>
<sequence length="213" mass="23962">IVSRVMIIRLAARVLSRQRRLPYLSVNRFLPVIVVRRKFGDSGASKISYSKPAEYRKLTSTEHVLLRPDTYIGSTMQTEEEAWLIEGGRFTRRLASFCPGLIKIVDEILVNAADNKQRDKRMAEIRVEIDKSTGEISVWNDGRGLPIERMDEGGQLIPSLVFGSLYTSSNYDDEQARIVGGRNGFGAKLANIYSTRFNVRTASSESGLVFEQV</sequence>
<keyword evidence="5" id="KW-0238">DNA-binding</keyword>
<proteinExistence type="predicted"/>
<evidence type="ECO:0000256" key="5">
    <source>
        <dbReference type="ARBA" id="ARBA00023125"/>
    </source>
</evidence>
<accession>A0AAV5T7T7</accession>
<evidence type="ECO:0000259" key="7">
    <source>
        <dbReference type="Pfam" id="PF02518"/>
    </source>
</evidence>
<evidence type="ECO:0000256" key="6">
    <source>
        <dbReference type="ARBA" id="ARBA00023235"/>
    </source>
</evidence>
<dbReference type="SUPFAM" id="SSF55874">
    <property type="entry name" value="ATPase domain of HSP90 chaperone/DNA topoisomerase II/histidine kinase"/>
    <property type="match status" value="1"/>
</dbReference>
<dbReference type="GO" id="GO:0000819">
    <property type="term" value="P:sister chromatid segregation"/>
    <property type="evidence" value="ECO:0007669"/>
    <property type="project" value="TreeGrafter"/>
</dbReference>
<gene>
    <name evidence="8" type="ORF">PENTCL1PPCAC_13172</name>
</gene>
<evidence type="ECO:0000256" key="2">
    <source>
        <dbReference type="ARBA" id="ARBA00001946"/>
    </source>
</evidence>
<protein>
    <recommendedName>
        <fullName evidence="3">DNA topoisomerase (ATP-hydrolyzing)</fullName>
        <ecNumber evidence="3">5.6.2.2</ecNumber>
    </recommendedName>
</protein>
<evidence type="ECO:0000313" key="8">
    <source>
        <dbReference type="EMBL" id="GMS90997.1"/>
    </source>
</evidence>
<dbReference type="PANTHER" id="PTHR10169:SF38">
    <property type="entry name" value="DNA TOPOISOMERASE 2"/>
    <property type="match status" value="1"/>
</dbReference>
<dbReference type="GO" id="GO:0003677">
    <property type="term" value="F:DNA binding"/>
    <property type="evidence" value="ECO:0007669"/>
    <property type="project" value="UniProtKB-KW"/>
</dbReference>
<dbReference type="PRINTS" id="PR00418">
    <property type="entry name" value="TPI2FAMILY"/>
</dbReference>
<feature type="domain" description="Histidine kinase/HSP90-like ATPase" evidence="7">
    <location>
        <begin position="101"/>
        <end position="198"/>
    </location>
</feature>
<dbReference type="EC" id="5.6.2.2" evidence="3"/>